<feature type="compositionally biased region" description="Acidic residues" evidence="6">
    <location>
        <begin position="774"/>
        <end position="787"/>
    </location>
</feature>
<keyword evidence="11" id="KW-1185">Reference proteome</keyword>
<dbReference type="OMA" id="MEVTLIR"/>
<evidence type="ECO:0000256" key="3">
    <source>
        <dbReference type="ARBA" id="ARBA00023055"/>
    </source>
</evidence>
<keyword evidence="7" id="KW-0812">Transmembrane</keyword>
<dbReference type="RefSeq" id="XP_020917415.1">
    <property type="nucleotide sequence ID" value="XM_021061756.2"/>
</dbReference>
<dbReference type="Proteomes" id="UP000887567">
    <property type="component" value="Unplaced"/>
</dbReference>
<dbReference type="GO" id="GO:0006869">
    <property type="term" value="P:lipid transport"/>
    <property type="evidence" value="ECO:0007669"/>
    <property type="project" value="UniProtKB-KW"/>
</dbReference>
<dbReference type="InterPro" id="IPR000008">
    <property type="entry name" value="C2_dom"/>
</dbReference>
<sequence length="995" mass="111924">MASETPSEKEAKERRERQDTQFRLALFAIGLLSLAWFLGAFGFSYLWCVFLIPLYFTVFYRKNSRIIEGRVKEAEIYVHQKKALRDEETTEWLNFILNRWWNFSEASLCQLVRGALNPVLDYSRPSFIENMELVEFSFGKRTPFLKYVKVFENIDEGDSPNIPATTDNAFQPPDDIQKRQRHLLVLNMDLCLNAPDTKIIIRVRLGGKMVGADVDVSLEDVNLSGRMQIVFEMDHVIPFPHMKSVAVTFLEKPQVDFDVCMLRAVQVMDIPMLKDFINALVMDSLTYALVDPGRIEIPLYSVDAEELLNASRKSAYAAGVLTLTVKGGLPQKFTDDQIFTSFKIGDQEEKCSEKIQGGTTWEESFSLLVYDLPTDNVAIEIRGKRVFGTKYVLAKYKIFLNTLGLEKKKKVDTVLEKEGIKGSRLEVTLEYTTLKHVEISSRTDEKEFMEKYNMNEPVNEVSGVLLVVLHSGSKLLSMDADGYSDPYCIITANKEKIKTTTHVQGTVNPVWDSITEFFVKDITKTNLFFLVYDRDRNWQGLSDDFMGSCPLNLTAEEPAVIKQKINLKYKVFGKKRSEDSFMDAGSILVSAVFRPVESVKKSEKEGDLTPIESGDVIEDINEHAKKHTMKSSMKTKRQIEEMMLIKERGVLVVTLLQGRNLVSMDSNGLSDPFCVVRVNNSKKFKTNVIYESLTPVWNESVSIAMPQGNDKLIIDMFDKDVFQNDFMGSVTFTPEDIEEFSKKGATWHTLKDVDNGEIEIRLKKCNPGEQVPDVGEDVEDEKTEQEAGDSGIGESGGDSGQAEGKDAFAAALDSIEDQANTEGPPVYFSVSGEVIQVSDIKGWGAVTIKGRAEIPRKGRRGTIKYEQVPMVSTPPLAPESGMVKWNNIFQTSGGQSIPNDAVLVFELRDGKKKTQGICKTPIKDFFKGHHFKIGKKSGNNNDEKCSVTSWLNLEYDGMPAGRLQLMLSYSDVPDAPIATTKKKSLLKRISSNPTI</sequence>
<dbReference type="InterPro" id="IPR035892">
    <property type="entry name" value="C2_domain_sf"/>
</dbReference>
<keyword evidence="3" id="KW-0445">Lipid transport</keyword>
<feature type="domain" description="C2" evidence="8">
    <location>
        <begin position="631"/>
        <end position="748"/>
    </location>
</feature>
<proteinExistence type="predicted"/>
<evidence type="ECO:0000256" key="4">
    <source>
        <dbReference type="ARBA" id="ARBA00023121"/>
    </source>
</evidence>
<feature type="domain" description="SMP-LTD" evidence="9">
    <location>
        <begin position="86"/>
        <end position="300"/>
    </location>
</feature>
<feature type="domain" description="C2" evidence="8">
    <location>
        <begin position="442"/>
        <end position="569"/>
    </location>
</feature>
<evidence type="ECO:0000313" key="11">
    <source>
        <dbReference type="Proteomes" id="UP000887567"/>
    </source>
</evidence>
<feature type="transmembrane region" description="Helical" evidence="7">
    <location>
        <begin position="21"/>
        <end position="38"/>
    </location>
</feature>
<dbReference type="SMART" id="SM00239">
    <property type="entry name" value="C2"/>
    <property type="match status" value="2"/>
</dbReference>
<dbReference type="Pfam" id="PF00168">
    <property type="entry name" value="C2"/>
    <property type="match status" value="3"/>
</dbReference>
<dbReference type="GeneID" id="110254724"/>
<evidence type="ECO:0000313" key="10">
    <source>
        <dbReference type="EnsemblMetazoa" id="XP_020917415.1"/>
    </source>
</evidence>
<evidence type="ECO:0000259" key="9">
    <source>
        <dbReference type="PROSITE" id="PS51847"/>
    </source>
</evidence>
<dbReference type="AlphaFoldDB" id="A0A913YC24"/>
<evidence type="ECO:0000256" key="1">
    <source>
        <dbReference type="ARBA" id="ARBA00004370"/>
    </source>
</evidence>
<protein>
    <submittedName>
        <fullName evidence="10">Uncharacterized protein</fullName>
    </submittedName>
</protein>
<evidence type="ECO:0000256" key="5">
    <source>
        <dbReference type="ARBA" id="ARBA00023136"/>
    </source>
</evidence>
<organism evidence="10 11">
    <name type="scientific">Exaiptasia diaphana</name>
    <name type="common">Tropical sea anemone</name>
    <name type="synonym">Aiptasia pulchella</name>
    <dbReference type="NCBI Taxonomy" id="2652724"/>
    <lineage>
        <taxon>Eukaryota</taxon>
        <taxon>Metazoa</taxon>
        <taxon>Cnidaria</taxon>
        <taxon>Anthozoa</taxon>
        <taxon>Hexacorallia</taxon>
        <taxon>Actiniaria</taxon>
        <taxon>Aiptasiidae</taxon>
        <taxon>Exaiptasia</taxon>
    </lineage>
</organism>
<name>A0A913YC24_EXADI</name>
<dbReference type="PANTHER" id="PTHR46980:SF2">
    <property type="entry name" value="TRICALBIN-1-RELATED"/>
    <property type="match status" value="1"/>
</dbReference>
<feature type="compositionally biased region" description="Gly residues" evidence="6">
    <location>
        <begin position="790"/>
        <end position="799"/>
    </location>
</feature>
<evidence type="ECO:0000256" key="2">
    <source>
        <dbReference type="ARBA" id="ARBA00022448"/>
    </source>
</evidence>
<feature type="region of interest" description="Disordered" evidence="6">
    <location>
        <begin position="765"/>
        <end position="803"/>
    </location>
</feature>
<dbReference type="CDD" id="cd00030">
    <property type="entry name" value="C2"/>
    <property type="match status" value="2"/>
</dbReference>
<keyword evidence="5 7" id="KW-0472">Membrane</keyword>
<reference evidence="10" key="1">
    <citation type="submission" date="2022-11" db="UniProtKB">
        <authorList>
            <consortium name="EnsemblMetazoa"/>
        </authorList>
    </citation>
    <scope>IDENTIFICATION</scope>
</reference>
<dbReference type="OrthoDB" id="5976018at2759"/>
<dbReference type="PANTHER" id="PTHR46980">
    <property type="entry name" value="TRICALBIN-1-RELATED"/>
    <property type="match status" value="1"/>
</dbReference>
<evidence type="ECO:0000259" key="8">
    <source>
        <dbReference type="PROSITE" id="PS50004"/>
    </source>
</evidence>
<dbReference type="InterPro" id="IPR052455">
    <property type="entry name" value="Tricalbin_domain"/>
</dbReference>
<evidence type="ECO:0000256" key="7">
    <source>
        <dbReference type="SAM" id="Phobius"/>
    </source>
</evidence>
<dbReference type="GO" id="GO:0008289">
    <property type="term" value="F:lipid binding"/>
    <property type="evidence" value="ECO:0007669"/>
    <property type="project" value="UniProtKB-KW"/>
</dbReference>
<dbReference type="EnsemblMetazoa" id="XM_021061756.2">
    <property type="protein sequence ID" value="XP_020917415.1"/>
    <property type="gene ID" value="LOC110254724"/>
</dbReference>
<dbReference type="CDD" id="cd21669">
    <property type="entry name" value="SMP_SF"/>
    <property type="match status" value="1"/>
</dbReference>
<dbReference type="InterPro" id="IPR031468">
    <property type="entry name" value="SMP_LBD"/>
</dbReference>
<dbReference type="Gene3D" id="2.60.40.150">
    <property type="entry name" value="C2 domain"/>
    <property type="match status" value="2"/>
</dbReference>
<dbReference type="PROSITE" id="PS50004">
    <property type="entry name" value="C2"/>
    <property type="match status" value="2"/>
</dbReference>
<comment type="subcellular location">
    <subcellularLocation>
        <location evidence="1">Membrane</location>
    </subcellularLocation>
</comment>
<dbReference type="KEGG" id="epa:110254724"/>
<dbReference type="Pfam" id="PF25669">
    <property type="entry name" value="SMP_MUG190-like"/>
    <property type="match status" value="1"/>
</dbReference>
<accession>A0A913YC24</accession>
<dbReference type="PROSITE" id="PS51847">
    <property type="entry name" value="SMP"/>
    <property type="match status" value="1"/>
</dbReference>
<dbReference type="GO" id="GO:0016020">
    <property type="term" value="C:membrane"/>
    <property type="evidence" value="ECO:0007669"/>
    <property type="project" value="UniProtKB-SubCell"/>
</dbReference>
<keyword evidence="4" id="KW-0446">Lipid-binding</keyword>
<evidence type="ECO:0000256" key="6">
    <source>
        <dbReference type="SAM" id="MobiDB-lite"/>
    </source>
</evidence>
<keyword evidence="2" id="KW-0813">Transport</keyword>
<keyword evidence="7" id="KW-1133">Transmembrane helix</keyword>
<dbReference type="SUPFAM" id="SSF49562">
    <property type="entry name" value="C2 domain (Calcium/lipid-binding domain, CaLB)"/>
    <property type="match status" value="2"/>
</dbReference>